<keyword evidence="2" id="KW-0472">Membrane</keyword>
<sequence>MRMLKRLASALTAAALLTVPAFASAQTTSPQPEPSLIDASVTTPPVTTSTTPPVTTSTTPPVTTSTTVPTTPTPSAPVTTPATTTRQIAPFAALAPRADQIVTKCDYRSGAATEQGPYADNICWLDFGPIFSGEATSGNAQPGGTRLPNLAPAATSAGQPVLVNVGGPRNVQLAFNLKVQTVPATNANKQQLAQGTTFSRDTLTRIGAYSNVLWNQQFWGNPAKNPGYYLATDPSAQSARPIIGASRIAEPVVFRFDDITIYEDGVPLTRDYSFVMADAESVNNGEEIGMVADTAVNPLALVNPPGSNRVCSGSSTQFGSSPTGGYFNCAGGGSGASAFYLAQALSPKTVEAAIWRTNGAQGFAIGLGTSAVEEQQKVEAVTLPDTGARDDTTFTMDVQRSELNGTAAAEAPLITATQQANQPVETKKSTYLYDGSSPVLRFTSRIAASGDRLNRAARYGQPRWTCYSQAGTVRTPINPTVTPETEGGLTTGSVASITTTGPGDYHCEVQWPAWTTQGQLNLSKQLLGDASGPLAQTPFTITAVCALPTGVDPRRYTQAFGIPVDPQNRITVPLTVRAGQAPVPVYAPVGSSCTFSEAPVAQPGATHTLAWRVDNGAESTAPTVTVAAAAAPKTVTAINRYSPILTSASVRRNVVAPADATGLAGVSSPVAFDCGTRTIGSATVQLRGTVNAGSAATALPVSAVQPPAGVTAAQLGLPGSPGVLAIPVGNVCTFTATASTLPAPGKYEWSFAGASVTAAEGQRADALVTLTAVSAAQVIPLLPLPATGSKPYLVVLTLLSALLLVAVVIRNFRRR</sequence>
<evidence type="ECO:0000259" key="4">
    <source>
        <dbReference type="Pfam" id="PF19407"/>
    </source>
</evidence>
<dbReference type="Proteomes" id="UP000581408">
    <property type="component" value="Unassembled WGS sequence"/>
</dbReference>
<dbReference type="AlphaFoldDB" id="A0A838CKM4"/>
<name>A0A838CKM4_9CORY</name>
<feature type="chain" id="PRO_5032687586" description="DUF5979 domain-containing protein" evidence="3">
    <location>
        <begin position="26"/>
        <end position="815"/>
    </location>
</feature>
<comment type="caution">
    <text evidence="5">The sequence shown here is derived from an EMBL/GenBank/DDBJ whole genome shotgun (WGS) entry which is preliminary data.</text>
</comment>
<dbReference type="InterPro" id="IPR046022">
    <property type="entry name" value="DUF5979"/>
</dbReference>
<organism evidence="5 6">
    <name type="scientific">Corynebacterium wankanglinii</name>
    <dbReference type="NCBI Taxonomy" id="2735136"/>
    <lineage>
        <taxon>Bacteria</taxon>
        <taxon>Bacillati</taxon>
        <taxon>Actinomycetota</taxon>
        <taxon>Actinomycetes</taxon>
        <taxon>Mycobacteriales</taxon>
        <taxon>Corynebacteriaceae</taxon>
        <taxon>Corynebacterium</taxon>
    </lineage>
</organism>
<gene>
    <name evidence="5" type="ORF">HMC16_07900</name>
</gene>
<keyword evidence="3" id="KW-0732">Signal</keyword>
<feature type="transmembrane region" description="Helical" evidence="2">
    <location>
        <begin position="792"/>
        <end position="812"/>
    </location>
</feature>
<feature type="region of interest" description="Disordered" evidence="1">
    <location>
        <begin position="26"/>
        <end position="81"/>
    </location>
</feature>
<dbReference type="Pfam" id="PF19407">
    <property type="entry name" value="DUF5979"/>
    <property type="match status" value="1"/>
</dbReference>
<evidence type="ECO:0000313" key="5">
    <source>
        <dbReference type="EMBL" id="MBA1835634.1"/>
    </source>
</evidence>
<dbReference type="EMBL" id="JABFEE010000007">
    <property type="protein sequence ID" value="MBA1835634.1"/>
    <property type="molecule type" value="Genomic_DNA"/>
</dbReference>
<feature type="compositionally biased region" description="Low complexity" evidence="1">
    <location>
        <begin position="39"/>
        <end position="70"/>
    </location>
</feature>
<feature type="domain" description="DUF5979" evidence="4">
    <location>
        <begin position="521"/>
        <end position="641"/>
    </location>
</feature>
<protein>
    <recommendedName>
        <fullName evidence="4">DUF5979 domain-containing protein</fullName>
    </recommendedName>
</protein>
<evidence type="ECO:0000313" key="6">
    <source>
        <dbReference type="Proteomes" id="UP000581408"/>
    </source>
</evidence>
<evidence type="ECO:0000256" key="2">
    <source>
        <dbReference type="SAM" id="Phobius"/>
    </source>
</evidence>
<proteinExistence type="predicted"/>
<reference evidence="5 6" key="1">
    <citation type="submission" date="2020-05" db="EMBL/GenBank/DDBJ databases">
        <title>Descriptions of Corynebacterium xxxx sp. nov., Corynebacterium yyyy sp. nov. and Corynebacterium zzzz sp. nov.</title>
        <authorList>
            <person name="Zhang G."/>
        </authorList>
    </citation>
    <scope>NUCLEOTIDE SEQUENCE [LARGE SCALE GENOMIC DNA]</scope>
    <source>
        <strain evidence="6">zg-915</strain>
    </source>
</reference>
<keyword evidence="2" id="KW-1133">Transmembrane helix</keyword>
<evidence type="ECO:0000256" key="3">
    <source>
        <dbReference type="SAM" id="SignalP"/>
    </source>
</evidence>
<evidence type="ECO:0000256" key="1">
    <source>
        <dbReference type="SAM" id="MobiDB-lite"/>
    </source>
</evidence>
<feature type="signal peptide" evidence="3">
    <location>
        <begin position="1"/>
        <end position="25"/>
    </location>
</feature>
<keyword evidence="2" id="KW-0812">Transmembrane</keyword>
<accession>A0A838CKM4</accession>
<dbReference type="RefSeq" id="WP_181194977.1">
    <property type="nucleotide sequence ID" value="NZ_JABFEE010000007.1"/>
</dbReference>